<dbReference type="PANTHER" id="PTHR22642:SF2">
    <property type="entry name" value="PROTEIN LONG AFTER FAR-RED 3"/>
    <property type="match status" value="1"/>
</dbReference>
<dbReference type="STRING" id="1344416.A0A139B0N5"/>
<gene>
    <name evidence="2" type="ORF">M427DRAFT_65349</name>
</gene>
<dbReference type="SUPFAM" id="SSF51556">
    <property type="entry name" value="Metallo-dependent hydrolases"/>
    <property type="match status" value="1"/>
</dbReference>
<proteinExistence type="predicted"/>
<dbReference type="GO" id="GO:0016810">
    <property type="term" value="F:hydrolase activity, acting on carbon-nitrogen (but not peptide) bonds"/>
    <property type="evidence" value="ECO:0007669"/>
    <property type="project" value="InterPro"/>
</dbReference>
<dbReference type="InterPro" id="IPR013108">
    <property type="entry name" value="Amidohydro_3"/>
</dbReference>
<dbReference type="InterPro" id="IPR033932">
    <property type="entry name" value="YtcJ-like"/>
</dbReference>
<dbReference type="Gene3D" id="2.30.40.10">
    <property type="entry name" value="Urease, subunit C, domain 1"/>
    <property type="match status" value="1"/>
</dbReference>
<dbReference type="Proteomes" id="UP000070544">
    <property type="component" value="Unassembled WGS sequence"/>
</dbReference>
<feature type="domain" description="Amidohydrolase 3" evidence="1">
    <location>
        <begin position="108"/>
        <end position="633"/>
    </location>
</feature>
<dbReference type="PANTHER" id="PTHR22642">
    <property type="entry name" value="IMIDAZOLONEPROPIONASE"/>
    <property type="match status" value="1"/>
</dbReference>
<evidence type="ECO:0000313" key="3">
    <source>
        <dbReference type="Proteomes" id="UP000070544"/>
    </source>
</evidence>
<dbReference type="Gene3D" id="3.20.20.140">
    <property type="entry name" value="Metal-dependent hydrolases"/>
    <property type="match status" value="1"/>
</dbReference>
<dbReference type="Pfam" id="PF07969">
    <property type="entry name" value="Amidohydro_3"/>
    <property type="match status" value="1"/>
</dbReference>
<keyword evidence="3" id="KW-1185">Reference proteome</keyword>
<dbReference type="InterPro" id="IPR032466">
    <property type="entry name" value="Metal_Hydrolase"/>
</dbReference>
<dbReference type="OrthoDB" id="3501663at2759"/>
<name>A0A139B0N5_GONPJ</name>
<dbReference type="Gene3D" id="3.10.310.70">
    <property type="match status" value="1"/>
</dbReference>
<sequence length="637" mass="69835">MSCCTPSSPSERWQVSCCCSDLNALKFPDDWPPTAPLRLRGGAPSSDRPGNPQDIVTVLHNARVVTVSQSTSTPQRASAIAVRRDGTIAAVGDDEHVLALAGEGAKRVDLDGKAVLPGFIDPHTHPTALIEDPLQIVDMFACPTKSDVLATIRKAHESESDPLKPIGFQGFNHSMQSPDASFVTRKELDAISLKRPIIIVHNTWHSVILNSAYFALVGVDDTTPDFPNGGLLEKDSEGRLNGRCHESCVDLFVSHLQRPSPSVLAGLLHQVLKEKFARKGITTVGDVGAGGDAHNVIELYRSVWNGQGLPVRVLFHPNILQRRSPTEFVELAVSQGAVQASPGEPYWYPLTLPNDGGDPTREDFAGHLFALGGIKFLSDASGQGRTAYVTEHYSDEETNYGFLNFTPNEIEDNMHRIKNAGLSPVVHAIGDHAIDLVVKSMHDVWGLAKDPYGADRPDRWADKGRWRLRVDHVTVSREDQYPKMKEIGALPSFMSSFFYWIGDFCYDKVFGPKLKERMCTWGTAKRFGIPFNVHSDAPVVPPQPIKDIQLLTDRKTDSGRSYNAETETVAVNDAIKAVTYNSALALGAEKLVGSIEVGKYADFVVLSGDPTQCDISKGEIGKLNIVETWIAGERRIW</sequence>
<evidence type="ECO:0000313" key="2">
    <source>
        <dbReference type="EMBL" id="KXS22363.1"/>
    </source>
</evidence>
<dbReference type="EMBL" id="KQ965731">
    <property type="protein sequence ID" value="KXS22363.1"/>
    <property type="molecule type" value="Genomic_DNA"/>
</dbReference>
<reference evidence="2 3" key="1">
    <citation type="journal article" date="2015" name="Genome Biol. Evol.">
        <title>Phylogenomic analyses indicate that early fungi evolved digesting cell walls of algal ancestors of land plants.</title>
        <authorList>
            <person name="Chang Y."/>
            <person name="Wang S."/>
            <person name="Sekimoto S."/>
            <person name="Aerts A.L."/>
            <person name="Choi C."/>
            <person name="Clum A."/>
            <person name="LaButti K.M."/>
            <person name="Lindquist E.A."/>
            <person name="Yee Ngan C."/>
            <person name="Ohm R.A."/>
            <person name="Salamov A.A."/>
            <person name="Grigoriev I.V."/>
            <person name="Spatafora J.W."/>
            <person name="Berbee M.L."/>
        </authorList>
    </citation>
    <scope>NUCLEOTIDE SEQUENCE [LARGE SCALE GENOMIC DNA]</scope>
    <source>
        <strain evidence="2 3">JEL478</strain>
    </source>
</reference>
<accession>A0A139B0N5</accession>
<protein>
    <recommendedName>
        <fullName evidence="1">Amidohydrolase 3 domain-containing protein</fullName>
    </recommendedName>
</protein>
<dbReference type="InterPro" id="IPR011059">
    <property type="entry name" value="Metal-dep_hydrolase_composite"/>
</dbReference>
<organism evidence="2 3">
    <name type="scientific">Gonapodya prolifera (strain JEL478)</name>
    <name type="common">Monoblepharis prolifera</name>
    <dbReference type="NCBI Taxonomy" id="1344416"/>
    <lineage>
        <taxon>Eukaryota</taxon>
        <taxon>Fungi</taxon>
        <taxon>Fungi incertae sedis</taxon>
        <taxon>Chytridiomycota</taxon>
        <taxon>Chytridiomycota incertae sedis</taxon>
        <taxon>Monoblepharidomycetes</taxon>
        <taxon>Monoblepharidales</taxon>
        <taxon>Gonapodyaceae</taxon>
        <taxon>Gonapodya</taxon>
    </lineage>
</organism>
<dbReference type="CDD" id="cd01300">
    <property type="entry name" value="YtcJ_like"/>
    <property type="match status" value="1"/>
</dbReference>
<evidence type="ECO:0000259" key="1">
    <source>
        <dbReference type="Pfam" id="PF07969"/>
    </source>
</evidence>
<dbReference type="SUPFAM" id="SSF51338">
    <property type="entry name" value="Composite domain of metallo-dependent hydrolases"/>
    <property type="match status" value="1"/>
</dbReference>
<dbReference type="AlphaFoldDB" id="A0A139B0N5"/>